<evidence type="ECO:0000313" key="5">
    <source>
        <dbReference type="EMBL" id="HBK53399.1"/>
    </source>
</evidence>
<organism evidence="5 6">
    <name type="scientific">Syntrophomonas wolfei</name>
    <dbReference type="NCBI Taxonomy" id="863"/>
    <lineage>
        <taxon>Bacteria</taxon>
        <taxon>Bacillati</taxon>
        <taxon>Bacillota</taxon>
        <taxon>Clostridia</taxon>
        <taxon>Eubacteriales</taxon>
        <taxon>Syntrophomonadaceae</taxon>
        <taxon>Syntrophomonas</taxon>
    </lineage>
</organism>
<dbReference type="Pfam" id="PF02786">
    <property type="entry name" value="CPSase_L_D2"/>
    <property type="match status" value="1"/>
</dbReference>
<dbReference type="EC" id="6.4.1.2" evidence="5"/>
<dbReference type="Proteomes" id="UP000263273">
    <property type="component" value="Unassembled WGS sequence"/>
</dbReference>
<evidence type="ECO:0000256" key="1">
    <source>
        <dbReference type="ARBA" id="ARBA00022598"/>
    </source>
</evidence>
<feature type="domain" description="Biotin carboxylation" evidence="4">
    <location>
        <begin position="1"/>
        <end position="68"/>
    </location>
</feature>
<dbReference type="EMBL" id="DNZF01000123">
    <property type="protein sequence ID" value="HBK53399.1"/>
    <property type="molecule type" value="Genomic_DNA"/>
</dbReference>
<sequence length="68" mass="7688">EMNTRIQVEHPVTEMVTGIDIIKEQFRIAAGEVLSYQQEDIEIKGWALECRINAEDPACNFQPSPGQV</sequence>
<dbReference type="PANTHER" id="PTHR48095:SF2">
    <property type="entry name" value="BIOTIN CARBOXYLASE, CHLOROPLASTIC"/>
    <property type="match status" value="1"/>
</dbReference>
<reference evidence="5 6" key="1">
    <citation type="journal article" date="2018" name="Nat. Biotechnol.">
        <title>A standardized bacterial taxonomy based on genome phylogeny substantially revises the tree of life.</title>
        <authorList>
            <person name="Parks D.H."/>
            <person name="Chuvochina M."/>
            <person name="Waite D.W."/>
            <person name="Rinke C."/>
            <person name="Skarshewski A."/>
            <person name="Chaumeil P.A."/>
            <person name="Hugenholtz P."/>
        </authorList>
    </citation>
    <scope>NUCLEOTIDE SEQUENCE [LARGE SCALE GENOMIC DNA]</scope>
    <source>
        <strain evidence="5">UBA10948</strain>
    </source>
</reference>
<evidence type="ECO:0000256" key="2">
    <source>
        <dbReference type="ARBA" id="ARBA00022741"/>
    </source>
</evidence>
<keyword evidence="2" id="KW-0547">Nucleotide-binding</keyword>
<dbReference type="PROSITE" id="PS50979">
    <property type="entry name" value="BC"/>
    <property type="match status" value="1"/>
</dbReference>
<feature type="non-terminal residue" evidence="5">
    <location>
        <position position="1"/>
    </location>
</feature>
<dbReference type="InterPro" id="IPR051602">
    <property type="entry name" value="ACC_Biotin_Carboxylase"/>
</dbReference>
<name>A0A354YW26_9FIRM</name>
<evidence type="ECO:0000259" key="4">
    <source>
        <dbReference type="PROSITE" id="PS50979"/>
    </source>
</evidence>
<dbReference type="InterPro" id="IPR005479">
    <property type="entry name" value="CPAse_ATP-bd"/>
</dbReference>
<dbReference type="GO" id="GO:0003989">
    <property type="term" value="F:acetyl-CoA carboxylase activity"/>
    <property type="evidence" value="ECO:0007669"/>
    <property type="project" value="UniProtKB-EC"/>
</dbReference>
<accession>A0A354YW26</accession>
<dbReference type="SUPFAM" id="SSF56059">
    <property type="entry name" value="Glutathione synthetase ATP-binding domain-like"/>
    <property type="match status" value="1"/>
</dbReference>
<dbReference type="GO" id="GO:0005524">
    <property type="term" value="F:ATP binding"/>
    <property type="evidence" value="ECO:0007669"/>
    <property type="project" value="UniProtKB-KW"/>
</dbReference>
<protein>
    <submittedName>
        <fullName evidence="5">Acetyl-CoA carboxylase biotin carboxylase subunit</fullName>
        <ecNumber evidence="5">6.4.1.2</ecNumber>
    </submittedName>
</protein>
<dbReference type="Gene3D" id="3.30.470.20">
    <property type="entry name" value="ATP-grasp fold, B domain"/>
    <property type="match status" value="1"/>
</dbReference>
<comment type="caution">
    <text evidence="5">The sequence shown here is derived from an EMBL/GenBank/DDBJ whole genome shotgun (WGS) entry which is preliminary data.</text>
</comment>
<keyword evidence="3" id="KW-0067">ATP-binding</keyword>
<feature type="non-terminal residue" evidence="5">
    <location>
        <position position="68"/>
    </location>
</feature>
<dbReference type="PANTHER" id="PTHR48095">
    <property type="entry name" value="PYRUVATE CARBOXYLASE SUBUNIT A"/>
    <property type="match status" value="1"/>
</dbReference>
<dbReference type="InterPro" id="IPR011764">
    <property type="entry name" value="Biotin_carboxylation_dom"/>
</dbReference>
<evidence type="ECO:0000313" key="6">
    <source>
        <dbReference type="Proteomes" id="UP000263273"/>
    </source>
</evidence>
<gene>
    <name evidence="5" type="ORF">DDZ44_05650</name>
</gene>
<proteinExistence type="predicted"/>
<evidence type="ECO:0000256" key="3">
    <source>
        <dbReference type="ARBA" id="ARBA00022840"/>
    </source>
</evidence>
<dbReference type="AlphaFoldDB" id="A0A354YW26"/>
<keyword evidence="1 5" id="KW-0436">Ligase</keyword>